<organism evidence="2">
    <name type="scientific">Pongo abelii</name>
    <name type="common">Sumatran orangutan</name>
    <name type="synonym">Pongo pygmaeus abelii</name>
    <dbReference type="NCBI Taxonomy" id="9601"/>
    <lineage>
        <taxon>Eukaryota</taxon>
        <taxon>Metazoa</taxon>
        <taxon>Chordata</taxon>
        <taxon>Craniata</taxon>
        <taxon>Vertebrata</taxon>
        <taxon>Euteleostomi</taxon>
        <taxon>Mammalia</taxon>
        <taxon>Eutheria</taxon>
        <taxon>Euarchontoglires</taxon>
        <taxon>Primates</taxon>
        <taxon>Haplorrhini</taxon>
        <taxon>Catarrhini</taxon>
        <taxon>Hominidae</taxon>
        <taxon>Pongo</taxon>
    </lineage>
</organism>
<reference evidence="2" key="1">
    <citation type="submission" date="2017-12" db="EMBL/GenBank/DDBJ databases">
        <title>High-resolution comparative analysis of great ape genomes.</title>
        <authorList>
            <person name="Pollen A."/>
            <person name="Hastie A."/>
            <person name="Hormozdiari F."/>
            <person name="Dougherty M."/>
            <person name="Liu R."/>
            <person name="Chaisson M."/>
            <person name="Hoppe E."/>
            <person name="Hill C."/>
            <person name="Pang A."/>
            <person name="Hillier L."/>
            <person name="Baker C."/>
            <person name="Armstrong J."/>
            <person name="Shendure J."/>
            <person name="Paten B."/>
            <person name="Wilson R."/>
            <person name="Chao H."/>
            <person name="Schneider V."/>
            <person name="Ventura M."/>
            <person name="Kronenberg Z."/>
            <person name="Murali S."/>
            <person name="Gordon D."/>
            <person name="Cantsilieris S."/>
            <person name="Munson K."/>
            <person name="Nelson B."/>
            <person name="Raja A."/>
            <person name="Underwood J."/>
            <person name="Diekhans M."/>
            <person name="Fiddes I."/>
            <person name="Haussler D."/>
            <person name="Eichler E."/>
        </authorList>
    </citation>
    <scope>NUCLEOTIDE SEQUENCE [LARGE SCALE GENOMIC DNA]</scope>
    <source>
        <strain evidence="2">Susie</strain>
    </source>
</reference>
<dbReference type="AlphaFoldDB" id="A0A2J8S8C4"/>
<protein>
    <submittedName>
        <fullName evidence="2">E4F1 isoform 9</fullName>
    </submittedName>
</protein>
<evidence type="ECO:0000313" key="2">
    <source>
        <dbReference type="EMBL" id="PNJ17028.1"/>
    </source>
</evidence>
<accession>A0A2J8S8C4</accession>
<sequence length="207" mass="22613">EGAMAVRVTAAHTAEAPAVAGREAGEGAVAAVAAALAPSGFLGLPAPFSEEGLEEKPDGALAAQPPPSQALLTAGSLQMRTMCTDAAAARRSSPPWRILFSTRFRRPASGRLRRPCLPPLPPQHCWARRWCRQHQAQRSPSLWPTSWWRRPPWQQTSATHLTSLVVGTSKRSSWLLRRSRGTVRWPRPQAAPASRGWRSQGRASRPR</sequence>
<dbReference type="EMBL" id="NDHI03003602">
    <property type="protein sequence ID" value="PNJ17028.1"/>
    <property type="molecule type" value="Genomic_DNA"/>
</dbReference>
<feature type="non-terminal residue" evidence="2">
    <location>
        <position position="1"/>
    </location>
</feature>
<proteinExistence type="predicted"/>
<gene>
    <name evidence="2" type="ORF">CR201_G0045698</name>
</gene>
<name>A0A2J8S8C4_PONAB</name>
<comment type="caution">
    <text evidence="2">The sequence shown here is derived from an EMBL/GenBank/DDBJ whole genome shotgun (WGS) entry which is preliminary data.</text>
</comment>
<feature type="region of interest" description="Disordered" evidence="1">
    <location>
        <begin position="185"/>
        <end position="207"/>
    </location>
</feature>
<evidence type="ECO:0000256" key="1">
    <source>
        <dbReference type="SAM" id="MobiDB-lite"/>
    </source>
</evidence>